<sequence>MASVPDVSNCTEKPEPTSNVVNGRRSERLGRKCAKHLQIDLVGADDAMSLTLRLGAAHWL</sequence>
<name>A0ABS0NZF3_9BRAD</name>
<accession>A0ABS0NZF3</accession>
<reference evidence="2 3" key="1">
    <citation type="submission" date="2020-07" db="EMBL/GenBank/DDBJ databases">
        <title>Bradyrhizobium diversity isolated from nodules of indigenous legumes of Western Australia.</title>
        <authorList>
            <person name="Klepa M.S."/>
        </authorList>
    </citation>
    <scope>NUCLEOTIDE SEQUENCE [LARGE SCALE GENOMIC DNA]</scope>
    <source>
        <strain evidence="2 3">CNPSo 4019</strain>
    </source>
</reference>
<dbReference type="EMBL" id="JACEGD010000007">
    <property type="protein sequence ID" value="MBH5386399.1"/>
    <property type="molecule type" value="Genomic_DNA"/>
</dbReference>
<gene>
    <name evidence="2" type="ORF">H1B27_08890</name>
</gene>
<dbReference type="Proteomes" id="UP001194539">
    <property type="component" value="Unassembled WGS sequence"/>
</dbReference>
<keyword evidence="3" id="KW-1185">Reference proteome</keyword>
<feature type="region of interest" description="Disordered" evidence="1">
    <location>
        <begin position="1"/>
        <end position="27"/>
    </location>
</feature>
<organism evidence="2 3">
    <name type="scientific">Bradyrhizobium diversitatis</name>
    <dbReference type="NCBI Taxonomy" id="2755406"/>
    <lineage>
        <taxon>Bacteria</taxon>
        <taxon>Pseudomonadati</taxon>
        <taxon>Pseudomonadota</taxon>
        <taxon>Alphaproteobacteria</taxon>
        <taxon>Hyphomicrobiales</taxon>
        <taxon>Nitrobacteraceae</taxon>
        <taxon>Bradyrhizobium</taxon>
    </lineage>
</organism>
<comment type="caution">
    <text evidence="2">The sequence shown here is derived from an EMBL/GenBank/DDBJ whole genome shotgun (WGS) entry which is preliminary data.</text>
</comment>
<proteinExistence type="predicted"/>
<evidence type="ECO:0000313" key="2">
    <source>
        <dbReference type="EMBL" id="MBH5386399.1"/>
    </source>
</evidence>
<evidence type="ECO:0000313" key="3">
    <source>
        <dbReference type="Proteomes" id="UP001194539"/>
    </source>
</evidence>
<dbReference type="RefSeq" id="WP_197965774.1">
    <property type="nucleotide sequence ID" value="NZ_JACEGD010000007.1"/>
</dbReference>
<protein>
    <submittedName>
        <fullName evidence="2">Uncharacterized protein</fullName>
    </submittedName>
</protein>
<evidence type="ECO:0000256" key="1">
    <source>
        <dbReference type="SAM" id="MobiDB-lite"/>
    </source>
</evidence>
<feature type="compositionally biased region" description="Polar residues" evidence="1">
    <location>
        <begin position="1"/>
        <end position="21"/>
    </location>
</feature>